<keyword evidence="3" id="KW-1133">Transmembrane helix</keyword>
<dbReference type="Proteomes" id="UP001620597">
    <property type="component" value="Unassembled WGS sequence"/>
</dbReference>
<dbReference type="InterPro" id="IPR029095">
    <property type="entry name" value="NarX-like_N"/>
</dbReference>
<keyword evidence="2" id="KW-0812">Transmembrane</keyword>
<accession>A0ABW8NJZ8</accession>
<feature type="signal peptide" evidence="5">
    <location>
        <begin position="1"/>
        <end position="21"/>
    </location>
</feature>
<keyword evidence="5" id="KW-0732">Signal</keyword>
<evidence type="ECO:0000256" key="3">
    <source>
        <dbReference type="ARBA" id="ARBA00022989"/>
    </source>
</evidence>
<evidence type="ECO:0000256" key="4">
    <source>
        <dbReference type="ARBA" id="ARBA00023136"/>
    </source>
</evidence>
<protein>
    <submittedName>
        <fullName evidence="7">Type IV pili methyl-accepting chemotaxis transducer N-terminal domain-containing protein</fullName>
    </submittedName>
</protein>
<comment type="caution">
    <text evidence="7">The sequence shown here is derived from an EMBL/GenBank/DDBJ whole genome shotgun (WGS) entry which is preliminary data.</text>
</comment>
<dbReference type="Pfam" id="PF13675">
    <property type="entry name" value="PilJ"/>
    <property type="match status" value="1"/>
</dbReference>
<dbReference type="RefSeq" id="WP_416206261.1">
    <property type="nucleotide sequence ID" value="NZ_JBBKTX010000014.1"/>
</dbReference>
<reference evidence="7 8" key="1">
    <citation type="submission" date="2024-03" db="EMBL/GenBank/DDBJ databases">
        <title>High-quality draft genome sequence of Oceanobacter sp. wDCs-4.</title>
        <authorList>
            <person name="Dong C."/>
        </authorList>
    </citation>
    <scope>NUCLEOTIDE SEQUENCE [LARGE SCALE GENOMIC DNA]</scope>
    <source>
        <strain evidence="8">wDCs-4</strain>
    </source>
</reference>
<evidence type="ECO:0000259" key="6">
    <source>
        <dbReference type="Pfam" id="PF13675"/>
    </source>
</evidence>
<evidence type="ECO:0000256" key="5">
    <source>
        <dbReference type="SAM" id="SignalP"/>
    </source>
</evidence>
<dbReference type="EMBL" id="JBBKTX010000014">
    <property type="protein sequence ID" value="MFK4753186.1"/>
    <property type="molecule type" value="Genomic_DNA"/>
</dbReference>
<organism evidence="7 8">
    <name type="scientific">Oceanobacter antarcticus</name>
    <dbReference type="NCBI Taxonomy" id="3133425"/>
    <lineage>
        <taxon>Bacteria</taxon>
        <taxon>Pseudomonadati</taxon>
        <taxon>Pseudomonadota</taxon>
        <taxon>Gammaproteobacteria</taxon>
        <taxon>Oceanospirillales</taxon>
        <taxon>Oceanospirillaceae</taxon>
        <taxon>Oceanobacter</taxon>
    </lineage>
</organism>
<evidence type="ECO:0000256" key="2">
    <source>
        <dbReference type="ARBA" id="ARBA00022692"/>
    </source>
</evidence>
<feature type="domain" description="NarX-like N-terminal" evidence="6">
    <location>
        <begin position="33"/>
        <end position="104"/>
    </location>
</feature>
<sequence>MKYLAPFALTLALFLPLFSQAATLTIPEAEYLTGSLCMLSQRMAKDYMAIGAGIRPDEALKDLDESIATFEVRFQTLLEYSENNASDKSIRAIGTAWEYYRNNIISPPSQAKAISIIKESEELLSICDSAVAFIARQSNSPIAQLIEVSEHVTTLTQKIAKYYFALYWNVDGKTLKQDFDKSVKEFDDSLNLLVTSSSNTTEISAALAKVKSQWQFSNSGFKLDEQGHFVPTVISVTSESIFNKMSAVSIMYEKLAY</sequence>
<gene>
    <name evidence="7" type="ORF">WG929_12255</name>
</gene>
<proteinExistence type="predicted"/>
<name>A0ABW8NJZ8_9GAMM</name>
<comment type="subcellular location">
    <subcellularLocation>
        <location evidence="1">Membrane</location>
        <topology evidence="1">Multi-pass membrane protein</topology>
    </subcellularLocation>
</comment>
<keyword evidence="4" id="KW-0472">Membrane</keyword>
<keyword evidence="8" id="KW-1185">Reference proteome</keyword>
<evidence type="ECO:0000313" key="7">
    <source>
        <dbReference type="EMBL" id="MFK4753186.1"/>
    </source>
</evidence>
<evidence type="ECO:0000256" key="1">
    <source>
        <dbReference type="ARBA" id="ARBA00004141"/>
    </source>
</evidence>
<evidence type="ECO:0000313" key="8">
    <source>
        <dbReference type="Proteomes" id="UP001620597"/>
    </source>
</evidence>
<feature type="chain" id="PRO_5045813309" evidence="5">
    <location>
        <begin position="22"/>
        <end position="257"/>
    </location>
</feature>